<reference evidence="8 9" key="1">
    <citation type="journal article" date="2019" name="Emerg. Microbes Infect.">
        <title>Comprehensive subspecies identification of 175 nontuberculous mycobacteria species based on 7547 genomic profiles.</title>
        <authorList>
            <person name="Matsumoto Y."/>
            <person name="Kinjo T."/>
            <person name="Motooka D."/>
            <person name="Nabeya D."/>
            <person name="Jung N."/>
            <person name="Uechi K."/>
            <person name="Horii T."/>
            <person name="Iida T."/>
            <person name="Fujita J."/>
            <person name="Nakamura S."/>
        </authorList>
    </citation>
    <scope>NUCLEOTIDE SEQUENCE [LARGE SCALE GENOMIC DNA]</scope>
    <source>
        <strain evidence="8 9">JCM 15296</strain>
    </source>
</reference>
<gene>
    <name evidence="8" type="ORF">MAUB_00850</name>
</gene>
<name>A0ABM7I6P5_9MYCO</name>
<keyword evidence="5" id="KW-0472">Membrane</keyword>
<dbReference type="SUPFAM" id="SSF89392">
    <property type="entry name" value="Prokaryotic lipoproteins and lipoprotein localization factors"/>
    <property type="match status" value="1"/>
</dbReference>
<keyword evidence="3" id="KW-1003">Cell membrane</keyword>
<comment type="subcellular location">
    <subcellularLocation>
        <location evidence="1">Cell envelope</location>
    </subcellularLocation>
</comment>
<comment type="similarity">
    <text evidence="2">Belongs to the LppX/LprAFG lipoprotein family.</text>
</comment>
<accession>A0ABM7I6P5</accession>
<sequence>MSTHGIENLTASSYAADVTTDPPGASGSADLMIDGQRRQTDFLVESGHLWITNVDGSREDVGPARGSLDPTALLDPNRGLAALLQLVTDATFDTHQPDAAYTVAGRPTQLLHAQLPHQAATILLPAASIGSRDRVPVQLWLDRSAGHALVQLIAEIGDGSAVLVITPAASGRS</sequence>
<proteinExistence type="inferred from homology"/>
<evidence type="ECO:0000256" key="2">
    <source>
        <dbReference type="ARBA" id="ARBA00009194"/>
    </source>
</evidence>
<dbReference type="Proteomes" id="UP000465609">
    <property type="component" value="Chromosome"/>
</dbReference>
<keyword evidence="6" id="KW-0564">Palmitate</keyword>
<evidence type="ECO:0000256" key="7">
    <source>
        <dbReference type="ARBA" id="ARBA00023288"/>
    </source>
</evidence>
<dbReference type="EMBL" id="AP022577">
    <property type="protein sequence ID" value="BBX82212.1"/>
    <property type="molecule type" value="Genomic_DNA"/>
</dbReference>
<dbReference type="Pfam" id="PF07161">
    <property type="entry name" value="LppX_LprAFG"/>
    <property type="match status" value="1"/>
</dbReference>
<keyword evidence="4" id="KW-0732">Signal</keyword>
<evidence type="ECO:0000256" key="6">
    <source>
        <dbReference type="ARBA" id="ARBA00023139"/>
    </source>
</evidence>
<organism evidence="8 9">
    <name type="scientific">Mycolicibacterium aubagnense</name>
    <dbReference type="NCBI Taxonomy" id="319707"/>
    <lineage>
        <taxon>Bacteria</taxon>
        <taxon>Bacillati</taxon>
        <taxon>Actinomycetota</taxon>
        <taxon>Actinomycetes</taxon>
        <taxon>Mycobacteriales</taxon>
        <taxon>Mycobacteriaceae</taxon>
        <taxon>Mycolicibacterium</taxon>
    </lineage>
</organism>
<dbReference type="Gene3D" id="2.50.20.20">
    <property type="match status" value="1"/>
</dbReference>
<evidence type="ECO:0000256" key="5">
    <source>
        <dbReference type="ARBA" id="ARBA00023136"/>
    </source>
</evidence>
<evidence type="ECO:0000313" key="8">
    <source>
        <dbReference type="EMBL" id="BBX82212.1"/>
    </source>
</evidence>
<dbReference type="InterPro" id="IPR029046">
    <property type="entry name" value="LolA/LolB/LppX"/>
</dbReference>
<dbReference type="InterPro" id="IPR009830">
    <property type="entry name" value="LppX/LprAFG"/>
</dbReference>
<keyword evidence="7" id="KW-0449">Lipoprotein</keyword>
<evidence type="ECO:0000313" key="9">
    <source>
        <dbReference type="Proteomes" id="UP000465609"/>
    </source>
</evidence>
<evidence type="ECO:0000256" key="4">
    <source>
        <dbReference type="ARBA" id="ARBA00022729"/>
    </source>
</evidence>
<keyword evidence="9" id="KW-1185">Reference proteome</keyword>
<evidence type="ECO:0000256" key="3">
    <source>
        <dbReference type="ARBA" id="ARBA00022475"/>
    </source>
</evidence>
<evidence type="ECO:0000256" key="1">
    <source>
        <dbReference type="ARBA" id="ARBA00004196"/>
    </source>
</evidence>
<protein>
    <submittedName>
        <fullName evidence="8">Uncharacterized protein</fullName>
    </submittedName>
</protein>